<evidence type="ECO:0000313" key="1">
    <source>
        <dbReference type="EMBL" id="PLC43622.1"/>
    </source>
</evidence>
<dbReference type="GO" id="GO:0008704">
    <property type="term" value="F:5-carboxymethyl-2-hydroxymuconate delta-isomerase activity"/>
    <property type="evidence" value="ECO:0007669"/>
    <property type="project" value="InterPro"/>
</dbReference>
<name>A0A2N4TV89_RALPI</name>
<dbReference type="RefSeq" id="WP_102064230.1">
    <property type="nucleotide sequence ID" value="NZ_PKQE01000001.1"/>
</dbReference>
<sequence length="140" mass="15285">MPAAKLSATRTPARTAMPHIVIEATEPLARRLDFPALLRTIHQQLADSGSARLTDLKSRVHIAGTFLAGDDAQAQFVVARLVLTNPRPAQMQRDMAATIHDVLRDAIAASTDAGVWWQCCVLVETLDRTLYQKTDSRAPG</sequence>
<dbReference type="PANTHER" id="PTHR37950">
    <property type="entry name" value="4-HYDROXYPHENYLACETATE CATABOLISM PROTEIN"/>
    <property type="match status" value="1"/>
</dbReference>
<proteinExistence type="predicted"/>
<accession>A0A2N4TV89</accession>
<evidence type="ECO:0008006" key="3">
    <source>
        <dbReference type="Google" id="ProtNLM"/>
    </source>
</evidence>
<dbReference type="SUPFAM" id="SSF55331">
    <property type="entry name" value="Tautomerase/MIF"/>
    <property type="match status" value="1"/>
</dbReference>
<dbReference type="Pfam" id="PF02962">
    <property type="entry name" value="CHMI"/>
    <property type="match status" value="1"/>
</dbReference>
<protein>
    <recommendedName>
        <fullName evidence="3">5-carboxymethyl-2-hydroxymuconate isomerase</fullName>
    </recommendedName>
</protein>
<dbReference type="Gene3D" id="3.30.429.10">
    <property type="entry name" value="Macrophage Migration Inhibitory Factor"/>
    <property type="match status" value="1"/>
</dbReference>
<dbReference type="AlphaFoldDB" id="A0A2N4TV89"/>
<gene>
    <name evidence="1" type="ORF">C0Q88_02600</name>
</gene>
<dbReference type="EMBL" id="PKQE01000001">
    <property type="protein sequence ID" value="PLC43622.1"/>
    <property type="molecule type" value="Genomic_DNA"/>
</dbReference>
<evidence type="ECO:0000313" key="2">
    <source>
        <dbReference type="Proteomes" id="UP000234456"/>
    </source>
</evidence>
<dbReference type="Proteomes" id="UP000234456">
    <property type="component" value="Unassembled WGS sequence"/>
</dbReference>
<dbReference type="PANTHER" id="PTHR37950:SF1">
    <property type="entry name" value="4-HYDROXYPHENYLACETATE CATABOLISM PROTEIN"/>
    <property type="match status" value="1"/>
</dbReference>
<dbReference type="OrthoDB" id="9016654at2"/>
<dbReference type="InterPro" id="IPR004220">
    <property type="entry name" value="5-COMe_2-OHmuconate_Isoase"/>
</dbReference>
<dbReference type="InterPro" id="IPR014347">
    <property type="entry name" value="Tautomerase/MIF_sf"/>
</dbReference>
<comment type="caution">
    <text evidence="1">The sequence shown here is derived from an EMBL/GenBank/DDBJ whole genome shotgun (WGS) entry which is preliminary data.</text>
</comment>
<reference evidence="1 2" key="1">
    <citation type="submission" date="2017-12" db="EMBL/GenBank/DDBJ databases">
        <title>Draft genome sequence of Ralstonia pickettii 52.</title>
        <authorList>
            <person name="Zheng B."/>
        </authorList>
    </citation>
    <scope>NUCLEOTIDE SEQUENCE [LARGE SCALE GENOMIC DNA]</scope>
    <source>
        <strain evidence="1 2">52</strain>
    </source>
</reference>
<organism evidence="1 2">
    <name type="scientific">Ralstonia pickettii</name>
    <name type="common">Burkholderia pickettii</name>
    <dbReference type="NCBI Taxonomy" id="329"/>
    <lineage>
        <taxon>Bacteria</taxon>
        <taxon>Pseudomonadati</taxon>
        <taxon>Pseudomonadota</taxon>
        <taxon>Betaproteobacteria</taxon>
        <taxon>Burkholderiales</taxon>
        <taxon>Burkholderiaceae</taxon>
        <taxon>Ralstonia</taxon>
    </lineage>
</organism>